<feature type="transmembrane region" description="Helical" evidence="1">
    <location>
        <begin position="123"/>
        <end position="148"/>
    </location>
</feature>
<dbReference type="Gene3D" id="3.40.50.620">
    <property type="entry name" value="HUPs"/>
    <property type="match status" value="1"/>
</dbReference>
<evidence type="ECO:0000256" key="1">
    <source>
        <dbReference type="SAM" id="Phobius"/>
    </source>
</evidence>
<evidence type="ECO:0000259" key="2">
    <source>
        <dbReference type="Pfam" id="PF02698"/>
    </source>
</evidence>
<dbReference type="PANTHER" id="PTHR30336">
    <property type="entry name" value="INNER MEMBRANE PROTEIN, PROBABLE PERMEASE"/>
    <property type="match status" value="1"/>
</dbReference>
<dbReference type="PANTHER" id="PTHR30336:SF18">
    <property type="entry name" value="MEMBRANE PROTEIN"/>
    <property type="match status" value="1"/>
</dbReference>
<feature type="transmembrane region" description="Helical" evidence="1">
    <location>
        <begin position="6"/>
        <end position="21"/>
    </location>
</feature>
<keyword evidence="1" id="KW-0472">Membrane</keyword>
<evidence type="ECO:0000313" key="3">
    <source>
        <dbReference type="EMBL" id="MBW6410997.1"/>
    </source>
</evidence>
<dbReference type="Pfam" id="PF02698">
    <property type="entry name" value="DUF218"/>
    <property type="match status" value="1"/>
</dbReference>
<dbReference type="CDD" id="cd06259">
    <property type="entry name" value="YdcF-like"/>
    <property type="match status" value="1"/>
</dbReference>
<proteinExistence type="predicted"/>
<keyword evidence="1" id="KW-1133">Transmembrane helix</keyword>
<comment type="caution">
    <text evidence="3">The sequence shown here is derived from an EMBL/GenBank/DDBJ whole genome shotgun (WGS) entry which is preliminary data.</text>
</comment>
<accession>A0ABS7AQV5</accession>
<dbReference type="InterPro" id="IPR003848">
    <property type="entry name" value="DUF218"/>
</dbReference>
<feature type="transmembrane region" description="Helical" evidence="1">
    <location>
        <begin position="26"/>
        <end position="44"/>
    </location>
</feature>
<name>A0ABS7AQV5_9CLOT</name>
<feature type="transmembrane region" description="Helical" evidence="1">
    <location>
        <begin position="56"/>
        <end position="78"/>
    </location>
</feature>
<dbReference type="InterPro" id="IPR014729">
    <property type="entry name" value="Rossmann-like_a/b/a_fold"/>
</dbReference>
<keyword evidence="4" id="KW-1185">Reference proteome</keyword>
<dbReference type="InterPro" id="IPR051599">
    <property type="entry name" value="Cell_Envelope_Assoc"/>
</dbReference>
<dbReference type="Proteomes" id="UP001519921">
    <property type="component" value="Unassembled WGS sequence"/>
</dbReference>
<keyword evidence="1" id="KW-0812">Transmembrane</keyword>
<evidence type="ECO:0000313" key="4">
    <source>
        <dbReference type="Proteomes" id="UP001519921"/>
    </source>
</evidence>
<feature type="transmembrane region" description="Helical" evidence="1">
    <location>
        <begin position="306"/>
        <end position="333"/>
    </location>
</feature>
<feature type="domain" description="DUF218" evidence="2">
    <location>
        <begin position="162"/>
        <end position="307"/>
    </location>
</feature>
<dbReference type="EMBL" id="JAHXPT010000010">
    <property type="protein sequence ID" value="MBW6410997.1"/>
    <property type="molecule type" value="Genomic_DNA"/>
</dbReference>
<organism evidence="3 4">
    <name type="scientific">Clostridium weizhouense</name>
    <dbReference type="NCBI Taxonomy" id="2859781"/>
    <lineage>
        <taxon>Bacteria</taxon>
        <taxon>Bacillati</taxon>
        <taxon>Bacillota</taxon>
        <taxon>Clostridia</taxon>
        <taxon>Eubacteriales</taxon>
        <taxon>Clostridiaceae</taxon>
        <taxon>Clostridium</taxon>
    </lineage>
</organism>
<dbReference type="RefSeq" id="WP_219780461.1">
    <property type="nucleotide sequence ID" value="NZ_JAHXPT010000010.1"/>
</dbReference>
<feature type="transmembrane region" description="Helical" evidence="1">
    <location>
        <begin position="98"/>
        <end position="117"/>
    </location>
</feature>
<gene>
    <name evidence="3" type="ORF">KYD98_12910</name>
</gene>
<protein>
    <submittedName>
        <fullName evidence="3">YdcF family protein</fullName>
    </submittedName>
</protein>
<reference evidence="3 4" key="1">
    <citation type="submission" date="2021-07" db="EMBL/GenBank/DDBJ databases">
        <title>Clostridium weizhouense sp. nov., an anaerobic bacterium isolated from activated sludge of Petroleum wastewater.</title>
        <authorList>
            <person name="Li Q."/>
        </authorList>
    </citation>
    <scope>NUCLEOTIDE SEQUENCE [LARGE SCALE GENOMIC DNA]</scope>
    <source>
        <strain evidence="3 4">YB-6</strain>
    </source>
</reference>
<sequence>MNQIFLISIFLLILGGILFFVEKRNFYTGLILTSGILELIIYIVDIISVKSDIARLFILMFVYGIVPLIIIFSGFWLIFNGKVMRSKEGRKLANQLSLIIGLDILIICSLSVIAIYYDNMNSYLYIAIIEIILISAYLGFLFVSYLAYSYIYQKLSLKGDLDYIIVLGSGLIGDRVPPLLKSRLDKSIEIYKKQKEKGNNTKIIVSGGQGADELISEASAMGNYLMSQNINKNDIILEDKSRTTYENMKFSKLIMDKSNKYRCIFVTNNYHVFRASIFARKAGVKAHGVGAPTAFYFLPSALIREFIAILVIYKWLNIIVLIFLLSLGVISLLNF</sequence>